<feature type="domain" description="HTH cro/C1-type" evidence="1">
    <location>
        <begin position="29"/>
        <end position="57"/>
    </location>
</feature>
<dbReference type="InterPro" id="IPR001387">
    <property type="entry name" value="Cro/C1-type_HTH"/>
</dbReference>
<dbReference type="PROSITE" id="PS50943">
    <property type="entry name" value="HTH_CROC1"/>
    <property type="match status" value="1"/>
</dbReference>
<evidence type="ECO:0000259" key="1">
    <source>
        <dbReference type="PROSITE" id="PS50943"/>
    </source>
</evidence>
<protein>
    <submittedName>
        <fullName evidence="2">Putative toxin-antitoxin system antitoxin component, TIGR02293 family</fullName>
    </submittedName>
</protein>
<accession>A0A1G9SYF6</accession>
<organism evidence="2 3">
    <name type="scientific">Catalinimonas alkaloidigena</name>
    <dbReference type="NCBI Taxonomy" id="1075417"/>
    <lineage>
        <taxon>Bacteria</taxon>
        <taxon>Pseudomonadati</taxon>
        <taxon>Bacteroidota</taxon>
        <taxon>Cytophagia</taxon>
        <taxon>Cytophagales</taxon>
        <taxon>Catalimonadaceae</taxon>
        <taxon>Catalinimonas</taxon>
    </lineage>
</organism>
<dbReference type="RefSeq" id="WP_089687424.1">
    <property type="nucleotide sequence ID" value="NZ_FNFO01000013.1"/>
</dbReference>
<dbReference type="STRING" id="1075417.SAMN05421823_11333"/>
<dbReference type="InterPro" id="IPR046847">
    <property type="entry name" value="Xre-like_HTH"/>
</dbReference>
<reference evidence="2 3" key="1">
    <citation type="submission" date="2016-10" db="EMBL/GenBank/DDBJ databases">
        <authorList>
            <person name="de Groot N.N."/>
        </authorList>
    </citation>
    <scope>NUCLEOTIDE SEQUENCE [LARGE SCALE GENOMIC DNA]</scope>
    <source>
        <strain evidence="2 3">DSM 25186</strain>
    </source>
</reference>
<dbReference type="CDD" id="cd00093">
    <property type="entry name" value="HTH_XRE"/>
    <property type="match status" value="1"/>
</dbReference>
<dbReference type="OrthoDB" id="5770459at2"/>
<evidence type="ECO:0000313" key="3">
    <source>
        <dbReference type="Proteomes" id="UP000198510"/>
    </source>
</evidence>
<dbReference type="InterPro" id="IPR024467">
    <property type="entry name" value="Xre/MbcA/ParS-like_toxin-bd"/>
</dbReference>
<dbReference type="EMBL" id="FNFO01000013">
    <property type="protein sequence ID" value="SDM40483.1"/>
    <property type="molecule type" value="Genomic_DNA"/>
</dbReference>
<proteinExistence type="predicted"/>
<dbReference type="InterPro" id="IPR011979">
    <property type="entry name" value="Antitox_Xre"/>
</dbReference>
<dbReference type="Pfam" id="PF09722">
    <property type="entry name" value="Xre_MbcA_ParS_C"/>
    <property type="match status" value="1"/>
</dbReference>
<dbReference type="Pfam" id="PF20432">
    <property type="entry name" value="Xre-like-HTH"/>
    <property type="match status" value="1"/>
</dbReference>
<dbReference type="Proteomes" id="UP000198510">
    <property type="component" value="Unassembled WGS sequence"/>
</dbReference>
<name>A0A1G9SYF6_9BACT</name>
<keyword evidence="3" id="KW-1185">Reference proteome</keyword>
<dbReference type="NCBIfam" id="TIGR02293">
    <property type="entry name" value="TAS_TIGR02293"/>
    <property type="match status" value="1"/>
</dbReference>
<dbReference type="AlphaFoldDB" id="A0A1G9SYF6"/>
<gene>
    <name evidence="2" type="ORF">SAMN05421823_11333</name>
</gene>
<evidence type="ECO:0000313" key="2">
    <source>
        <dbReference type="EMBL" id="SDM40483.1"/>
    </source>
</evidence>
<sequence length="132" mass="14864">MSALSILLEMPEQATPHLFIRKGVPASAIQRIMLSAGLSQKEIADLLYVSTRTLSRLDEHEPVNLQLSDRLYQLADIWGFLTEGWGEDYARRWIRKPLRALGGETPLQTMMTSAGIERLRQVAGRLQHGIPV</sequence>
<dbReference type="GO" id="GO:0003677">
    <property type="term" value="F:DNA binding"/>
    <property type="evidence" value="ECO:0007669"/>
    <property type="project" value="InterPro"/>
</dbReference>